<protein>
    <submittedName>
        <fullName evidence="4">PspA/IM30 family protein</fullName>
    </submittedName>
</protein>
<reference evidence="3 5" key="1">
    <citation type="submission" date="2019-11" db="EMBL/GenBank/DDBJ databases">
        <title>Eggerthellaceae novel genus isolated from the rectal contents of marmort.</title>
        <authorList>
            <person name="Zhang G."/>
        </authorList>
    </citation>
    <scope>NUCLEOTIDE SEQUENCE [LARGE SCALE GENOMIC DNA]</scope>
    <source>
        <strain evidence="3">Zg-886</strain>
        <strain evidence="5">zg-886</strain>
    </source>
</reference>
<dbReference type="RefSeq" id="WP_166079342.1">
    <property type="nucleotide sequence ID" value="NZ_CP072829.1"/>
</dbReference>
<organism evidence="4 6">
    <name type="scientific">Xiamenia xianingshaonis</name>
    <dbReference type="NCBI Taxonomy" id="2682776"/>
    <lineage>
        <taxon>Bacteria</taxon>
        <taxon>Bacillati</taxon>
        <taxon>Actinomycetota</taxon>
        <taxon>Coriobacteriia</taxon>
        <taxon>Eggerthellales</taxon>
        <taxon>Eggerthellaceae</taxon>
        <taxon>Xiamenia</taxon>
    </lineage>
</organism>
<dbReference type="AlphaFoldDB" id="A0A9E6SU88"/>
<keyword evidence="5" id="KW-1185">Reference proteome</keyword>
<proteinExistence type="inferred from homology"/>
<dbReference type="Proteomes" id="UP000636394">
    <property type="component" value="Unassembled WGS sequence"/>
</dbReference>
<accession>A0A9E6SU88</accession>
<keyword evidence="2" id="KW-0175">Coiled coil</keyword>
<dbReference type="Pfam" id="PF04012">
    <property type="entry name" value="PspA_IM30"/>
    <property type="match status" value="1"/>
</dbReference>
<feature type="coiled-coil region" evidence="2">
    <location>
        <begin position="87"/>
        <end position="142"/>
    </location>
</feature>
<evidence type="ECO:0000313" key="4">
    <source>
        <dbReference type="EMBL" id="QTU84295.1"/>
    </source>
</evidence>
<evidence type="ECO:0000313" key="6">
    <source>
        <dbReference type="Proteomes" id="UP000671910"/>
    </source>
</evidence>
<dbReference type="PANTHER" id="PTHR31088:SF6">
    <property type="entry name" value="PHAGE SHOCK PROTEIN A"/>
    <property type="match status" value="1"/>
</dbReference>
<evidence type="ECO:0000256" key="2">
    <source>
        <dbReference type="SAM" id="Coils"/>
    </source>
</evidence>
<comment type="similarity">
    <text evidence="1">Belongs to the PspA/Vipp/IM30 family.</text>
</comment>
<dbReference type="EMBL" id="CP072829">
    <property type="protein sequence ID" value="QTU84295.1"/>
    <property type="molecule type" value="Genomic_DNA"/>
</dbReference>
<name>A0A9E6SU88_9ACTN</name>
<evidence type="ECO:0000313" key="5">
    <source>
        <dbReference type="Proteomes" id="UP000636394"/>
    </source>
</evidence>
<evidence type="ECO:0000256" key="1">
    <source>
        <dbReference type="ARBA" id="ARBA00043985"/>
    </source>
</evidence>
<gene>
    <name evidence="3" type="ORF">GMI68_07830</name>
    <name evidence="4" type="ORF">J7S26_08125</name>
</gene>
<dbReference type="KEGG" id="ebz:J7S26_08125"/>
<reference evidence="4" key="2">
    <citation type="submission" date="2021-04" db="EMBL/GenBank/DDBJ databases">
        <title>Novel species in family Eggerthellaceae.</title>
        <authorList>
            <person name="Zhang G."/>
        </authorList>
    </citation>
    <scope>NUCLEOTIDE SEQUENCE</scope>
    <source>
        <strain evidence="4">Zg-886</strain>
    </source>
</reference>
<dbReference type="EMBL" id="WPCR01000009">
    <property type="protein sequence ID" value="NHM14670.1"/>
    <property type="molecule type" value="Genomic_DNA"/>
</dbReference>
<sequence>MGILDRAASIIKANINDLLDKAEDPAKMIDQYLIEMQDDLAQVKRETAGVMAEEQRSKRAVEECSQAVAKYDKLARTALSAGEEDDARTFLREKQEHEAKLASLQESYASAKANADKMREMHDKLVDDINELKGRREAVKAKVAVAKTTEKVNKMTSGADKMADSMGAFERMEEKADRMLDEANAISQLSSRAADPLAQLEDKYASANQDAGVEDELAKLKREMGLDQ</sequence>
<dbReference type="Proteomes" id="UP000671910">
    <property type="component" value="Chromosome"/>
</dbReference>
<dbReference type="InterPro" id="IPR007157">
    <property type="entry name" value="PspA_VIPP1"/>
</dbReference>
<dbReference type="PANTHER" id="PTHR31088">
    <property type="entry name" value="MEMBRANE-ASSOCIATED PROTEIN VIPP1, CHLOROPLASTIC"/>
    <property type="match status" value="1"/>
</dbReference>
<evidence type="ECO:0000313" key="3">
    <source>
        <dbReference type="EMBL" id="NHM14670.1"/>
    </source>
</evidence>